<feature type="compositionally biased region" description="Basic and acidic residues" evidence="3">
    <location>
        <begin position="551"/>
        <end position="569"/>
    </location>
</feature>
<evidence type="ECO:0000256" key="1">
    <source>
        <dbReference type="ARBA" id="ARBA00022884"/>
    </source>
</evidence>
<keyword evidence="1 2" id="KW-0694">RNA-binding</keyword>
<feature type="compositionally biased region" description="Polar residues" evidence="3">
    <location>
        <begin position="159"/>
        <end position="172"/>
    </location>
</feature>
<feature type="domain" description="RRM" evidence="4">
    <location>
        <begin position="704"/>
        <end position="787"/>
    </location>
</feature>
<dbReference type="PROSITE" id="PS50102">
    <property type="entry name" value="RRM"/>
    <property type="match status" value="1"/>
</dbReference>
<dbReference type="PANTHER" id="PTHR23236:SF51">
    <property type="entry name" value="NUCLEOLAR PROTEIN 6"/>
    <property type="match status" value="1"/>
</dbReference>
<evidence type="ECO:0000313" key="6">
    <source>
        <dbReference type="Proteomes" id="UP000078544"/>
    </source>
</evidence>
<dbReference type="Gene3D" id="3.30.70.330">
    <property type="match status" value="1"/>
</dbReference>
<dbReference type="FunFam" id="3.30.70.330:FF:000376">
    <property type="entry name" value="Putative RNA binding protein"/>
    <property type="match status" value="1"/>
</dbReference>
<dbReference type="GO" id="GO:0005730">
    <property type="term" value="C:nucleolus"/>
    <property type="evidence" value="ECO:0007669"/>
    <property type="project" value="TreeGrafter"/>
</dbReference>
<dbReference type="STRING" id="1081109.A0A168A059"/>
<feature type="region of interest" description="Disordered" evidence="3">
    <location>
        <begin position="430"/>
        <end position="450"/>
    </location>
</feature>
<feature type="region of interest" description="Disordered" evidence="3">
    <location>
        <begin position="487"/>
        <end position="686"/>
    </location>
</feature>
<evidence type="ECO:0000313" key="5">
    <source>
        <dbReference type="EMBL" id="KZZ93302.1"/>
    </source>
</evidence>
<protein>
    <submittedName>
        <fullName evidence="5">Nucleotide-binding, alpha-beta plait</fullName>
    </submittedName>
</protein>
<dbReference type="InterPro" id="IPR034228">
    <property type="entry name" value="Nop6_RRM"/>
</dbReference>
<gene>
    <name evidence="5" type="ORF">AAL_05687</name>
</gene>
<feature type="compositionally biased region" description="Basic and acidic residues" evidence="3">
    <location>
        <begin position="508"/>
        <end position="543"/>
    </location>
</feature>
<accession>A0A168A059</accession>
<feature type="compositionally biased region" description="Basic and acidic residues" evidence="3">
    <location>
        <begin position="620"/>
        <end position="685"/>
    </location>
</feature>
<dbReference type="SMART" id="SM00360">
    <property type="entry name" value="RRM"/>
    <property type="match status" value="1"/>
</dbReference>
<dbReference type="Proteomes" id="UP000078544">
    <property type="component" value="Unassembled WGS sequence"/>
</dbReference>
<organism evidence="5 6">
    <name type="scientific">Moelleriella libera RCEF 2490</name>
    <dbReference type="NCBI Taxonomy" id="1081109"/>
    <lineage>
        <taxon>Eukaryota</taxon>
        <taxon>Fungi</taxon>
        <taxon>Dikarya</taxon>
        <taxon>Ascomycota</taxon>
        <taxon>Pezizomycotina</taxon>
        <taxon>Sordariomycetes</taxon>
        <taxon>Hypocreomycetidae</taxon>
        <taxon>Hypocreales</taxon>
        <taxon>Clavicipitaceae</taxon>
        <taxon>Moelleriella</taxon>
    </lineage>
</organism>
<dbReference type="PANTHER" id="PTHR23236">
    <property type="entry name" value="EUKARYOTIC TRANSLATION INITIATION FACTOR 4B/4H"/>
    <property type="match status" value="1"/>
</dbReference>
<dbReference type="AlphaFoldDB" id="A0A168A059"/>
<dbReference type="EMBL" id="AZGY01000013">
    <property type="protein sequence ID" value="KZZ93302.1"/>
    <property type="molecule type" value="Genomic_DNA"/>
</dbReference>
<feature type="compositionally biased region" description="Low complexity" evidence="3">
    <location>
        <begin position="219"/>
        <end position="229"/>
    </location>
</feature>
<feature type="compositionally biased region" description="Low complexity" evidence="3">
    <location>
        <begin position="339"/>
        <end position="362"/>
    </location>
</feature>
<feature type="compositionally biased region" description="Basic and acidic residues" evidence="3">
    <location>
        <begin position="799"/>
        <end position="820"/>
    </location>
</feature>
<feature type="compositionally biased region" description="Low complexity" evidence="3">
    <location>
        <begin position="176"/>
        <end position="197"/>
    </location>
</feature>
<feature type="compositionally biased region" description="Basic residues" evidence="3">
    <location>
        <begin position="610"/>
        <end position="619"/>
    </location>
</feature>
<evidence type="ECO:0000256" key="3">
    <source>
        <dbReference type="SAM" id="MobiDB-lite"/>
    </source>
</evidence>
<proteinExistence type="predicted"/>
<dbReference type="CDD" id="cd12400">
    <property type="entry name" value="RRM_Nop6"/>
    <property type="match status" value="1"/>
</dbReference>
<feature type="region of interest" description="Disordered" evidence="3">
    <location>
        <begin position="159"/>
        <end position="197"/>
    </location>
</feature>
<feature type="compositionally biased region" description="Polar residues" evidence="3">
    <location>
        <begin position="241"/>
        <end position="250"/>
    </location>
</feature>
<dbReference type="InterPro" id="IPR012677">
    <property type="entry name" value="Nucleotide-bd_a/b_plait_sf"/>
</dbReference>
<feature type="region of interest" description="Disordered" evidence="3">
    <location>
        <begin position="334"/>
        <end position="362"/>
    </location>
</feature>
<sequence length="861" mass="89989">MESICAIPKFQMAHFQCLISLCSAESYGHALAYSVSVCSASGATLVPLHPVEVRQASPSEQSRRTQNVRRGRAPKLMATAAAEPGPVRNVAMVMACEAGRDGFLTVSFNEPTPTGGPLFVVGSQEQDAGGSSDCESPYATQSAFYGQTAASSVAAITSQSTPCDVGGSSSMPGFTPGPSYSMSGTGSSPSSASSGTVGVLQTAGSTWAPSGKFGSFNSSTASSGTGTQSLVPTDGCAGSSFKPQLSSAPQTTPLFLSSRPQYSTAAGSTLSLTVDQACSSTSVYSTPPPSPVASSPSYAATIPSSTPCVASAQGLSVTSSTASATVTEPCPSPTLQGLISNQTSSSSTAISTPASSSQCLSSSTTPSVVRISLAAYTPAPPSTPPSYAPPLEQYDYGHLPAAYGAPSQNAGPYAAPSVTANTLPTASANSIASASPTAPASSNFSPGTGSSSVFGAPSPYAFSAVAIPQMFDVASAAAKLGIDGAMLSDGDEKLDPPSLTNNMKSKRAREADATTEKAVARHDEPAAKKRKRSDGERVEEVKSKKLKKDKKKDTKESRRERKDKRKDLLDLPEADASEAQEVTITAAVPGKTDENKGEVPEVDATEEAHKSKKDRKQKKNKDQQLDKEQQQQEDVKGTDNDTRQEDDSKKAKETNRSESKKKGKKDRKENGTKEEEVAVDDDGKALQDNSTTAAAAAAAPKDRHIVFVGNLPYSATTQSITSHFRTLKPVSVRCLQNKNDGKPCRGIAFVEFADVRTMRTCLDKFHHTVFEDGVSAGRKINVELTAGGGGKTQFRTDKIREKNKKLDDRRAKRIEKEHQQKAAAQQQQRGGGSKAGDETNNGGSRGDPHGGIHPSRLARLA</sequence>
<feature type="region of interest" description="Disordered" evidence="3">
    <location>
        <begin position="219"/>
        <end position="250"/>
    </location>
</feature>
<feature type="region of interest" description="Disordered" evidence="3">
    <location>
        <begin position="799"/>
        <end position="861"/>
    </location>
</feature>
<keyword evidence="6" id="KW-1185">Reference proteome</keyword>
<evidence type="ECO:0000259" key="4">
    <source>
        <dbReference type="PROSITE" id="PS50102"/>
    </source>
</evidence>
<dbReference type="OrthoDB" id="167718at2759"/>
<dbReference type="Pfam" id="PF00076">
    <property type="entry name" value="RRM_1"/>
    <property type="match status" value="1"/>
</dbReference>
<comment type="caution">
    <text evidence="5">The sequence shown here is derived from an EMBL/GenBank/DDBJ whole genome shotgun (WGS) entry which is preliminary data.</text>
</comment>
<dbReference type="InterPro" id="IPR000504">
    <property type="entry name" value="RRM_dom"/>
</dbReference>
<evidence type="ECO:0000256" key="2">
    <source>
        <dbReference type="PROSITE-ProRule" id="PRU00176"/>
    </source>
</evidence>
<dbReference type="GO" id="GO:0042274">
    <property type="term" value="P:ribosomal small subunit biogenesis"/>
    <property type="evidence" value="ECO:0007669"/>
    <property type="project" value="TreeGrafter"/>
</dbReference>
<name>A0A168A059_9HYPO</name>
<dbReference type="InterPro" id="IPR035979">
    <property type="entry name" value="RBD_domain_sf"/>
</dbReference>
<reference evidence="5 6" key="1">
    <citation type="journal article" date="2016" name="Genome Biol. Evol.">
        <title>Divergent and convergent evolution of fungal pathogenicity.</title>
        <authorList>
            <person name="Shang Y."/>
            <person name="Xiao G."/>
            <person name="Zheng P."/>
            <person name="Cen K."/>
            <person name="Zhan S."/>
            <person name="Wang C."/>
        </authorList>
    </citation>
    <scope>NUCLEOTIDE SEQUENCE [LARGE SCALE GENOMIC DNA]</scope>
    <source>
        <strain evidence="5 6">RCEF 2490</strain>
    </source>
</reference>
<dbReference type="SUPFAM" id="SSF54928">
    <property type="entry name" value="RNA-binding domain, RBD"/>
    <property type="match status" value="1"/>
</dbReference>
<dbReference type="GO" id="GO:0019843">
    <property type="term" value="F:rRNA binding"/>
    <property type="evidence" value="ECO:0007669"/>
    <property type="project" value="TreeGrafter"/>
</dbReference>